<feature type="domain" description="23S rRNA (guanine(745)-N(1))-methyltransferase N-terminal" evidence="4">
    <location>
        <begin position="8"/>
        <end position="44"/>
    </location>
</feature>
<dbReference type="Pfam" id="PF21302">
    <property type="entry name" value="Zn_ribbon_RlmA"/>
    <property type="match status" value="1"/>
</dbReference>
<feature type="binding site" evidence="1">
    <location>
        <position position="27"/>
    </location>
    <ligand>
        <name>Zn(2+)</name>
        <dbReference type="ChEBI" id="CHEBI:29105"/>
    </ligand>
</feature>
<dbReference type="Pfam" id="PF13649">
    <property type="entry name" value="Methyltransf_25"/>
    <property type="match status" value="1"/>
</dbReference>
<dbReference type="EMBL" id="JAJFZT010000001">
    <property type="protein sequence ID" value="MCC3271459.1"/>
    <property type="molecule type" value="Genomic_DNA"/>
</dbReference>
<evidence type="ECO:0000313" key="8">
    <source>
        <dbReference type="Proteomes" id="UP001155145"/>
    </source>
</evidence>
<evidence type="ECO:0000313" key="5">
    <source>
        <dbReference type="EMBL" id="MCC3271459.1"/>
    </source>
</evidence>
<feature type="binding site" evidence="2">
    <location>
        <position position="71"/>
    </location>
    <ligand>
        <name>S-adenosyl-L-methionine</name>
        <dbReference type="ChEBI" id="CHEBI:59789"/>
    </ligand>
</feature>
<keyword evidence="1" id="KW-0479">Metal-binding</keyword>
<dbReference type="Proteomes" id="UP001155145">
    <property type="component" value="Unassembled WGS sequence"/>
</dbReference>
<dbReference type="AlphaFoldDB" id="A0A9X1M6Z1"/>
<evidence type="ECO:0000259" key="3">
    <source>
        <dbReference type="Pfam" id="PF13649"/>
    </source>
</evidence>
<dbReference type="InterPro" id="IPR029063">
    <property type="entry name" value="SAM-dependent_MTases_sf"/>
</dbReference>
<dbReference type="GO" id="GO:0008168">
    <property type="term" value="F:methyltransferase activity"/>
    <property type="evidence" value="ECO:0007669"/>
    <property type="project" value="UniProtKB-KW"/>
</dbReference>
<keyword evidence="2" id="KW-0949">S-adenosyl-L-methionine</keyword>
<sequence>MPPLPPLACPVCGGRLEPDSARTTLTCPAGHRYDAAKQGYFNLLTGSGTKFQADTAAMVAARTDFLAAGHYRPLAAELARLAAESAPGQAVVLDAGAGTGYYLAEVLAALPSATAVALDISKYALRRAARALPGTYCLAWDVWRRLPLPDASVDVVLNVFAPRNPAEFRRVLTPGGLLAVVTPRPEHLQEIRGAAGMLDIAGNKEGDVAAAVAPGFTPVYTGTCTYPMQLSSSDIRNVALMGPSARHLDEAALRAAVATLPDPMQVTASFTLQLFRAE</sequence>
<gene>
    <name evidence="5" type="ORF">LJ755_01770</name>
    <name evidence="6" type="ORF">MUK71_08915</name>
</gene>
<keyword evidence="5" id="KW-0808">Transferase</keyword>
<evidence type="ECO:0000256" key="2">
    <source>
        <dbReference type="PIRSR" id="PIRSR018249-2"/>
    </source>
</evidence>
<organism evidence="5 8">
    <name type="scientific">Arthrobacter zhangbolii</name>
    <dbReference type="NCBI Taxonomy" id="2886936"/>
    <lineage>
        <taxon>Bacteria</taxon>
        <taxon>Bacillati</taxon>
        <taxon>Actinomycetota</taxon>
        <taxon>Actinomycetes</taxon>
        <taxon>Micrococcales</taxon>
        <taxon>Micrococcaceae</taxon>
        <taxon>Arthrobacter</taxon>
    </lineage>
</organism>
<dbReference type="GO" id="GO:0046872">
    <property type="term" value="F:metal ion binding"/>
    <property type="evidence" value="ECO:0007669"/>
    <property type="project" value="UniProtKB-KW"/>
</dbReference>
<evidence type="ECO:0000313" key="7">
    <source>
        <dbReference type="Proteomes" id="UP000829758"/>
    </source>
</evidence>
<dbReference type="SUPFAM" id="SSF53335">
    <property type="entry name" value="S-adenosyl-L-methionine-dependent methyltransferases"/>
    <property type="match status" value="1"/>
</dbReference>
<dbReference type="InterPro" id="IPR048647">
    <property type="entry name" value="RlmA_N"/>
</dbReference>
<keyword evidence="5" id="KW-0489">Methyltransferase</keyword>
<accession>A0A9X1M6Z1</accession>
<evidence type="ECO:0000259" key="4">
    <source>
        <dbReference type="Pfam" id="PF21302"/>
    </source>
</evidence>
<dbReference type="Gene3D" id="3.40.50.150">
    <property type="entry name" value="Vaccinia Virus protein VP39"/>
    <property type="match status" value="1"/>
</dbReference>
<dbReference type="InterPro" id="IPR041698">
    <property type="entry name" value="Methyltransf_25"/>
</dbReference>
<dbReference type="PIRSF" id="PIRSF018249">
    <property type="entry name" value="MyrA_prd"/>
    <property type="match status" value="1"/>
</dbReference>
<dbReference type="PANTHER" id="PTHR42912">
    <property type="entry name" value="METHYLTRANSFERASE"/>
    <property type="match status" value="1"/>
</dbReference>
<dbReference type="RefSeq" id="WP_227901838.1">
    <property type="nucleotide sequence ID" value="NZ_CP094984.1"/>
</dbReference>
<dbReference type="CDD" id="cd02440">
    <property type="entry name" value="AdoMet_MTases"/>
    <property type="match status" value="1"/>
</dbReference>
<feature type="binding site" evidence="1">
    <location>
        <position position="31"/>
    </location>
    <ligand>
        <name>Zn(2+)</name>
        <dbReference type="ChEBI" id="CHEBI:29105"/>
    </ligand>
</feature>
<dbReference type="EMBL" id="CP094984">
    <property type="protein sequence ID" value="UON90769.1"/>
    <property type="molecule type" value="Genomic_DNA"/>
</dbReference>
<dbReference type="GO" id="GO:0032259">
    <property type="term" value="P:methylation"/>
    <property type="evidence" value="ECO:0007669"/>
    <property type="project" value="UniProtKB-KW"/>
</dbReference>
<feature type="domain" description="Methyltransferase" evidence="3">
    <location>
        <begin position="92"/>
        <end position="176"/>
    </location>
</feature>
<proteinExistence type="predicted"/>
<dbReference type="PANTHER" id="PTHR42912:SF45">
    <property type="entry name" value="23S RRNA (GUANINE(745)-N(1))-METHYLTRANSFERASE"/>
    <property type="match status" value="1"/>
</dbReference>
<feature type="binding site" evidence="2">
    <location>
        <begin position="99"/>
        <end position="100"/>
    </location>
    <ligand>
        <name>S-adenosyl-L-methionine</name>
        <dbReference type="ChEBI" id="CHEBI:59789"/>
    </ligand>
</feature>
<dbReference type="InterPro" id="IPR050508">
    <property type="entry name" value="Methyltransf_Superfamily"/>
</dbReference>
<keyword evidence="1" id="KW-0862">Zinc</keyword>
<keyword evidence="7" id="KW-1185">Reference proteome</keyword>
<dbReference type="InterPro" id="IPR016718">
    <property type="entry name" value="rRNA_m1G-MeTrfase_A_prd"/>
</dbReference>
<protein>
    <submittedName>
        <fullName evidence="5">Methyltransferase domain-containing protein</fullName>
    </submittedName>
</protein>
<evidence type="ECO:0000256" key="1">
    <source>
        <dbReference type="PIRSR" id="PIRSR018249-1"/>
    </source>
</evidence>
<evidence type="ECO:0000313" key="6">
    <source>
        <dbReference type="EMBL" id="UON90769.1"/>
    </source>
</evidence>
<feature type="binding site" evidence="2">
    <location>
        <position position="187"/>
    </location>
    <ligand>
        <name>S-adenosyl-L-methionine</name>
        <dbReference type="ChEBI" id="CHEBI:59789"/>
    </ligand>
</feature>
<reference evidence="5" key="1">
    <citation type="submission" date="2021-10" db="EMBL/GenBank/DDBJ databases">
        <title>Novel species in genus Arthrobacter.</title>
        <authorList>
            <person name="Liu Y."/>
        </authorList>
    </citation>
    <scope>NUCLEOTIDE SEQUENCE</scope>
    <source>
        <strain evidence="7">zg-Y462</strain>
        <strain evidence="5">Zg-Y462</strain>
    </source>
</reference>
<dbReference type="Proteomes" id="UP000829758">
    <property type="component" value="Chromosome"/>
</dbReference>
<name>A0A9X1M6Z1_9MICC</name>